<dbReference type="SMART" id="SM00242">
    <property type="entry name" value="MYSc"/>
    <property type="match status" value="1"/>
</dbReference>
<gene>
    <name evidence="11" type="ORF">EVEC_LOCUS3807</name>
</gene>
<evidence type="ECO:0000313" key="11">
    <source>
        <dbReference type="EMBL" id="VDD88672.1"/>
    </source>
</evidence>
<dbReference type="GO" id="GO:0051015">
    <property type="term" value="F:actin filament binding"/>
    <property type="evidence" value="ECO:0007669"/>
    <property type="project" value="TreeGrafter"/>
</dbReference>
<dbReference type="PROSITE" id="PS51456">
    <property type="entry name" value="MYOSIN_MOTOR"/>
    <property type="match status" value="1"/>
</dbReference>
<dbReference type="STRING" id="51028.A0A0N4V283"/>
<evidence type="ECO:0000259" key="9">
    <source>
        <dbReference type="PROSITE" id="PS51016"/>
    </source>
</evidence>
<dbReference type="Proteomes" id="UP000274131">
    <property type="component" value="Unassembled WGS sequence"/>
</dbReference>
<keyword evidence="1" id="KW-0677">Repeat</keyword>
<dbReference type="GO" id="GO:0016459">
    <property type="term" value="C:myosin complex"/>
    <property type="evidence" value="ECO:0007669"/>
    <property type="project" value="UniProtKB-KW"/>
</dbReference>
<evidence type="ECO:0000256" key="8">
    <source>
        <dbReference type="PROSITE-ProRule" id="PRU00782"/>
    </source>
</evidence>
<keyword evidence="7 8" id="KW-0009">Actin-binding</keyword>
<comment type="caution">
    <text evidence="8">Lacks conserved residue(s) required for the propagation of feature annotation.</text>
</comment>
<evidence type="ECO:0000256" key="6">
    <source>
        <dbReference type="ARBA" id="ARBA00023175"/>
    </source>
</evidence>
<evidence type="ECO:0000313" key="13">
    <source>
        <dbReference type="WBParaSite" id="EVEC_0000409901-mRNA-1"/>
    </source>
</evidence>
<reference evidence="11 12" key="2">
    <citation type="submission" date="2018-10" db="EMBL/GenBank/DDBJ databases">
        <authorList>
            <consortium name="Pathogen Informatics"/>
        </authorList>
    </citation>
    <scope>NUCLEOTIDE SEQUENCE [LARGE SCALE GENOMIC DNA]</scope>
</reference>
<dbReference type="GO" id="GO:0016020">
    <property type="term" value="C:membrane"/>
    <property type="evidence" value="ECO:0007669"/>
    <property type="project" value="TreeGrafter"/>
</dbReference>
<dbReference type="Gene3D" id="1.20.120.720">
    <property type="entry name" value="Myosin VI head, motor domain, U50 subdomain"/>
    <property type="match status" value="1"/>
</dbReference>
<reference evidence="13" key="1">
    <citation type="submission" date="2017-02" db="UniProtKB">
        <authorList>
            <consortium name="WormBaseParasite"/>
        </authorList>
    </citation>
    <scope>IDENTIFICATION</scope>
</reference>
<dbReference type="PRINTS" id="PR00193">
    <property type="entry name" value="MYOSINHEAVY"/>
</dbReference>
<evidence type="ECO:0000313" key="12">
    <source>
        <dbReference type="Proteomes" id="UP000274131"/>
    </source>
</evidence>
<evidence type="ECO:0000256" key="1">
    <source>
        <dbReference type="ARBA" id="ARBA00022737"/>
    </source>
</evidence>
<evidence type="ECO:0000259" key="10">
    <source>
        <dbReference type="PROSITE" id="PS51456"/>
    </source>
</evidence>
<keyword evidence="12" id="KW-1185">Reference proteome</keyword>
<dbReference type="PROSITE" id="PS51016">
    <property type="entry name" value="MYTH4"/>
    <property type="match status" value="1"/>
</dbReference>
<evidence type="ECO:0000256" key="3">
    <source>
        <dbReference type="ARBA" id="ARBA00022840"/>
    </source>
</evidence>
<accession>A0A0N4V283</accession>
<dbReference type="SMART" id="SM00139">
    <property type="entry name" value="MyTH4"/>
    <property type="match status" value="1"/>
</dbReference>
<feature type="domain" description="MyTH4" evidence="9">
    <location>
        <begin position="675"/>
        <end position="823"/>
    </location>
</feature>
<dbReference type="PROSITE" id="PS50096">
    <property type="entry name" value="IQ"/>
    <property type="match status" value="2"/>
</dbReference>
<keyword evidence="5 8" id="KW-0518">Myosin</keyword>
<dbReference type="InterPro" id="IPR000048">
    <property type="entry name" value="IQ_motif_EF-hand-BS"/>
</dbReference>
<dbReference type="GO" id="GO:0000146">
    <property type="term" value="F:microfilament motor activity"/>
    <property type="evidence" value="ECO:0007669"/>
    <property type="project" value="TreeGrafter"/>
</dbReference>
<keyword evidence="4" id="KW-0175">Coiled coil</keyword>
<dbReference type="Gene3D" id="1.10.10.820">
    <property type="match status" value="1"/>
</dbReference>
<name>A0A0N4V283_ENTVE</name>
<evidence type="ECO:0000256" key="2">
    <source>
        <dbReference type="ARBA" id="ARBA00022741"/>
    </source>
</evidence>
<dbReference type="InterPro" id="IPR000857">
    <property type="entry name" value="MyTH4_dom"/>
</dbReference>
<comment type="similarity">
    <text evidence="8">Belongs to the TRAFAC class myosin-kinesin ATPase superfamily. Myosin family.</text>
</comment>
<dbReference type="PANTHER" id="PTHR13140">
    <property type="entry name" value="MYOSIN"/>
    <property type="match status" value="1"/>
</dbReference>
<dbReference type="InterPro" id="IPR001609">
    <property type="entry name" value="Myosin_head_motor_dom-like"/>
</dbReference>
<dbReference type="CDD" id="cd23767">
    <property type="entry name" value="IQCD"/>
    <property type="match status" value="1"/>
</dbReference>
<keyword evidence="2" id="KW-0547">Nucleotide-binding</keyword>
<dbReference type="AlphaFoldDB" id="A0A0N4V283"/>
<evidence type="ECO:0000256" key="7">
    <source>
        <dbReference type="ARBA" id="ARBA00023203"/>
    </source>
</evidence>
<dbReference type="Gene3D" id="6.20.240.20">
    <property type="match status" value="1"/>
</dbReference>
<dbReference type="SMART" id="SM00015">
    <property type="entry name" value="IQ"/>
    <property type="match status" value="2"/>
</dbReference>
<dbReference type="Gene3D" id="1.20.5.190">
    <property type="match status" value="1"/>
</dbReference>
<sequence>MHKFISLTTLIHAFCGAKTRKNDRATRIGYSLDLMTKNGSIYGFAPKLLLPLELVRLVSQRQGEKNFEIFYHLCAGLSPELRRKFGLKEAQKYFYLNLGRCSIDNEAAEQEKFANLQNAFKALDMSDDQQTFIFRILAAILHLGNLFFTAKKVQDDEAAKVEIANEAEIKWTAYLLEIDIDEWRSLFLKKKTTGEEPTTVPLTLDQALDMRDSIAQVIYNSLVQWIISLIANDYGCTNHSGVISLLDYYGFERYNNNAYEHLCVNIVNECIESFYVKKVFKDVQKELDEEMIKMDYQVPSWIDNKRVLDLLLKRPDGLVFLLDDECKFPKASNEGYLRRCDLNHSENGVYGKARSKDRLEFAVKHYAGFTYYNVDHFVQKNRRQICCRAVQLLAGSNIKQKKLKFGKVETATKVNEFRTHCQFIRCFRSNSERLPEKFCDQTVMRQIRAYALLDTVKMSRHGYNFRQKVTSFAKRYACLLPKEATDFQNVNEKVNDILEQQGVRYQERKTNIHLKDDLYMHLEKLRSNIRERSAIIIQKMVRGFLARKNYERQRHAAVVLQSGLRAWKARKEVKAKREEMIQKIGYETRRSGRIGDTTDVGPSPATDSAAFVQYLDLPEDLQKQLAIIRNPKMFKTRSITHYIPMPAKCHIPKLPRLIAIEDFAESCFKGHLLGARREPIVTPFLQKDNDEDFREALLIFKLILRYLNDTQLSEEKLAILGKYIIQKGIDMPEQRDEIFVQLCNQTYNNRVKTSCIRAWTLMLGACNSFAPIFNDAICLLITYLLFSCIFQKVILEMQIKVTFRGIGEPEGWSVSLVDQDWTIDCAENQYLYDMIAQRELLSNYSKQELSTVLNKTFFVVFDNQPFSKVSD</sequence>
<feature type="domain" description="Myosin motor" evidence="10">
    <location>
        <begin position="1"/>
        <end position="396"/>
    </location>
</feature>
<dbReference type="InterPro" id="IPR027417">
    <property type="entry name" value="P-loop_NTPase"/>
</dbReference>
<dbReference type="OrthoDB" id="312459at2759"/>
<protein>
    <submittedName>
        <fullName evidence="13">Myosin motor domain-containing protein</fullName>
    </submittedName>
</protein>
<dbReference type="Pfam" id="PF00063">
    <property type="entry name" value="Myosin_head"/>
    <property type="match status" value="2"/>
</dbReference>
<dbReference type="WBParaSite" id="EVEC_0000409901-mRNA-1">
    <property type="protein sequence ID" value="EVEC_0000409901-mRNA-1"/>
    <property type="gene ID" value="EVEC_0000409901"/>
</dbReference>
<dbReference type="FunFam" id="1.20.5.190:FF:000001">
    <property type="entry name" value="unconventional myosin-Va"/>
    <property type="match status" value="1"/>
</dbReference>
<keyword evidence="6" id="KW-0505">Motor protein</keyword>
<dbReference type="GO" id="GO:0098858">
    <property type="term" value="C:actin-based cell projection"/>
    <property type="evidence" value="ECO:0007669"/>
    <property type="project" value="TreeGrafter"/>
</dbReference>
<proteinExistence type="inferred from homology"/>
<organism evidence="13">
    <name type="scientific">Enterobius vermicularis</name>
    <name type="common">Human pinworm</name>
    <dbReference type="NCBI Taxonomy" id="51028"/>
    <lineage>
        <taxon>Eukaryota</taxon>
        <taxon>Metazoa</taxon>
        <taxon>Ecdysozoa</taxon>
        <taxon>Nematoda</taxon>
        <taxon>Chromadorea</taxon>
        <taxon>Rhabditida</taxon>
        <taxon>Spirurina</taxon>
        <taxon>Oxyuridomorpha</taxon>
        <taxon>Oxyuroidea</taxon>
        <taxon>Oxyuridae</taxon>
        <taxon>Enterobius</taxon>
    </lineage>
</organism>
<dbReference type="EMBL" id="UXUI01007688">
    <property type="protein sequence ID" value="VDD88672.1"/>
    <property type="molecule type" value="Genomic_DNA"/>
</dbReference>
<dbReference type="GO" id="GO:0007015">
    <property type="term" value="P:actin filament organization"/>
    <property type="evidence" value="ECO:0007669"/>
    <property type="project" value="TreeGrafter"/>
</dbReference>
<dbReference type="PANTHER" id="PTHR13140:SF709">
    <property type="entry name" value="UNCONVENTIONAL MYOSIN-XV"/>
    <property type="match status" value="1"/>
</dbReference>
<keyword evidence="3" id="KW-0067">ATP-binding</keyword>
<dbReference type="SUPFAM" id="SSF52540">
    <property type="entry name" value="P-loop containing nucleoside triphosphate hydrolases"/>
    <property type="match status" value="1"/>
</dbReference>
<dbReference type="Pfam" id="PF00784">
    <property type="entry name" value="MyTH4"/>
    <property type="match status" value="1"/>
</dbReference>
<dbReference type="Pfam" id="PF00612">
    <property type="entry name" value="IQ"/>
    <property type="match status" value="2"/>
</dbReference>
<dbReference type="Gene3D" id="1.25.40.530">
    <property type="entry name" value="MyTH4 domain"/>
    <property type="match status" value="1"/>
</dbReference>
<dbReference type="GO" id="GO:0005524">
    <property type="term" value="F:ATP binding"/>
    <property type="evidence" value="ECO:0007669"/>
    <property type="project" value="UniProtKB-KW"/>
</dbReference>
<evidence type="ECO:0000256" key="4">
    <source>
        <dbReference type="ARBA" id="ARBA00023054"/>
    </source>
</evidence>
<dbReference type="Gene3D" id="1.20.58.530">
    <property type="match status" value="1"/>
</dbReference>
<dbReference type="Gene3D" id="3.40.850.10">
    <property type="entry name" value="Kinesin motor domain"/>
    <property type="match status" value="1"/>
</dbReference>
<dbReference type="InterPro" id="IPR036961">
    <property type="entry name" value="Kinesin_motor_dom_sf"/>
</dbReference>
<dbReference type="InterPro" id="IPR038185">
    <property type="entry name" value="MyTH4_dom_sf"/>
</dbReference>
<evidence type="ECO:0000256" key="5">
    <source>
        <dbReference type="ARBA" id="ARBA00023123"/>
    </source>
</evidence>
<dbReference type="GO" id="GO:0005737">
    <property type="term" value="C:cytoplasm"/>
    <property type="evidence" value="ECO:0007669"/>
    <property type="project" value="TreeGrafter"/>
</dbReference>